<dbReference type="Proteomes" id="UP001208690">
    <property type="component" value="Unassembled WGS sequence"/>
</dbReference>
<sequence>MFFDMGDVAGDMGCVVDDEGPMLLTFYAERGEVTSFDLRSTPAAFGQFDRHRTFQSHTPDTMWTRLGEVQDPVMSCEPAGSTPTPARLRDQSLGGGQEPLSLATARSFTAHRHGWRSRPLL</sequence>
<comment type="caution">
    <text evidence="2">The sequence shown here is derived from an EMBL/GenBank/DDBJ whole genome shotgun (WGS) entry which is preliminary data.</text>
</comment>
<organism evidence="2 3">
    <name type="scientific">Roseobacter sinensis</name>
    <dbReference type="NCBI Taxonomy" id="2931391"/>
    <lineage>
        <taxon>Bacteria</taxon>
        <taxon>Pseudomonadati</taxon>
        <taxon>Pseudomonadota</taxon>
        <taxon>Alphaproteobacteria</taxon>
        <taxon>Rhodobacterales</taxon>
        <taxon>Roseobacteraceae</taxon>
        <taxon>Roseobacter</taxon>
    </lineage>
</organism>
<dbReference type="RefSeq" id="WP_263845689.1">
    <property type="nucleotide sequence ID" value="NZ_JALIEB010000015.1"/>
</dbReference>
<dbReference type="EMBL" id="JALIEB010000015">
    <property type="protein sequence ID" value="MCV3273464.1"/>
    <property type="molecule type" value="Genomic_DNA"/>
</dbReference>
<feature type="region of interest" description="Disordered" evidence="1">
    <location>
        <begin position="76"/>
        <end position="100"/>
    </location>
</feature>
<proteinExistence type="predicted"/>
<gene>
    <name evidence="2" type="ORF">MUB52_18685</name>
</gene>
<protein>
    <submittedName>
        <fullName evidence="2">Uncharacterized protein</fullName>
    </submittedName>
</protein>
<reference evidence="2 3" key="1">
    <citation type="submission" date="2022-04" db="EMBL/GenBank/DDBJ databases">
        <title>Roseobacter sp. WL0113 is a bacterium isolated from neritic sediment.</title>
        <authorList>
            <person name="Wang L."/>
            <person name="He W."/>
            <person name="Zhang D.-F."/>
        </authorList>
    </citation>
    <scope>NUCLEOTIDE SEQUENCE [LARGE SCALE GENOMIC DNA]</scope>
    <source>
        <strain evidence="2 3">WL0113</strain>
    </source>
</reference>
<name>A0ABT3BK32_9RHOB</name>
<evidence type="ECO:0000256" key="1">
    <source>
        <dbReference type="SAM" id="MobiDB-lite"/>
    </source>
</evidence>
<accession>A0ABT3BK32</accession>
<evidence type="ECO:0000313" key="2">
    <source>
        <dbReference type="EMBL" id="MCV3273464.1"/>
    </source>
</evidence>
<evidence type="ECO:0000313" key="3">
    <source>
        <dbReference type="Proteomes" id="UP001208690"/>
    </source>
</evidence>
<keyword evidence="3" id="KW-1185">Reference proteome</keyword>